<dbReference type="EMBL" id="GBRH01232072">
    <property type="protein sequence ID" value="JAD65823.1"/>
    <property type="molecule type" value="Transcribed_RNA"/>
</dbReference>
<dbReference type="AlphaFoldDB" id="A0A0A9BUD9"/>
<accession>A0A0A9BUD9</accession>
<reference evidence="1" key="1">
    <citation type="submission" date="2014-09" db="EMBL/GenBank/DDBJ databases">
        <authorList>
            <person name="Magalhaes I.L.F."/>
            <person name="Oliveira U."/>
            <person name="Santos F.R."/>
            <person name="Vidigal T.H.D.A."/>
            <person name="Brescovit A.D."/>
            <person name="Santos A.J."/>
        </authorList>
    </citation>
    <scope>NUCLEOTIDE SEQUENCE</scope>
    <source>
        <tissue evidence="1">Shoot tissue taken approximately 20 cm above the soil surface</tissue>
    </source>
</reference>
<name>A0A0A9BUD9_ARUDO</name>
<evidence type="ECO:0000313" key="1">
    <source>
        <dbReference type="EMBL" id="JAD65823.1"/>
    </source>
</evidence>
<protein>
    <submittedName>
        <fullName evidence="1">Uncharacterized protein</fullName>
    </submittedName>
</protein>
<organism evidence="1">
    <name type="scientific">Arundo donax</name>
    <name type="common">Giant reed</name>
    <name type="synonym">Donax arundinaceus</name>
    <dbReference type="NCBI Taxonomy" id="35708"/>
    <lineage>
        <taxon>Eukaryota</taxon>
        <taxon>Viridiplantae</taxon>
        <taxon>Streptophyta</taxon>
        <taxon>Embryophyta</taxon>
        <taxon>Tracheophyta</taxon>
        <taxon>Spermatophyta</taxon>
        <taxon>Magnoliopsida</taxon>
        <taxon>Liliopsida</taxon>
        <taxon>Poales</taxon>
        <taxon>Poaceae</taxon>
        <taxon>PACMAD clade</taxon>
        <taxon>Arundinoideae</taxon>
        <taxon>Arundineae</taxon>
        <taxon>Arundo</taxon>
    </lineage>
</organism>
<sequence>MYILKTIECTLKINIIKIFFFGIHKPDSA</sequence>
<proteinExistence type="predicted"/>
<reference evidence="1" key="2">
    <citation type="journal article" date="2015" name="Data Brief">
        <title>Shoot transcriptome of the giant reed, Arundo donax.</title>
        <authorList>
            <person name="Barrero R.A."/>
            <person name="Guerrero F.D."/>
            <person name="Moolhuijzen P."/>
            <person name="Goolsby J.A."/>
            <person name="Tidwell J."/>
            <person name="Bellgard S.E."/>
            <person name="Bellgard M.I."/>
        </authorList>
    </citation>
    <scope>NUCLEOTIDE SEQUENCE</scope>
    <source>
        <tissue evidence="1">Shoot tissue taken approximately 20 cm above the soil surface</tissue>
    </source>
</reference>